<dbReference type="CDD" id="cd24098">
    <property type="entry name" value="ASKHA_NBD_TobZ_N"/>
    <property type="match status" value="1"/>
</dbReference>
<feature type="domain" description="Carbamoyltransferase C-terminal" evidence="3">
    <location>
        <begin position="400"/>
        <end position="597"/>
    </location>
</feature>
<dbReference type="PANTHER" id="PTHR34847:SF1">
    <property type="entry name" value="NODULATION PROTEIN U"/>
    <property type="match status" value="1"/>
</dbReference>
<dbReference type="Pfam" id="PF02543">
    <property type="entry name" value="Carbam_trans_N"/>
    <property type="match status" value="1"/>
</dbReference>
<protein>
    <submittedName>
        <fullName evidence="4">Nodulation protein</fullName>
    </submittedName>
</protein>
<evidence type="ECO:0000259" key="3">
    <source>
        <dbReference type="Pfam" id="PF16861"/>
    </source>
</evidence>
<dbReference type="Gene3D" id="3.90.870.20">
    <property type="entry name" value="Carbamoyltransferase, C-terminal domain"/>
    <property type="match status" value="1"/>
</dbReference>
<feature type="domain" description="Carbamoyltransferase" evidence="2">
    <location>
        <begin position="6"/>
        <end position="343"/>
    </location>
</feature>
<dbReference type="PANTHER" id="PTHR34847">
    <property type="entry name" value="NODULATION PROTEIN U"/>
    <property type="match status" value="1"/>
</dbReference>
<evidence type="ECO:0000256" key="1">
    <source>
        <dbReference type="ARBA" id="ARBA00006129"/>
    </source>
</evidence>
<dbReference type="AlphaFoldDB" id="A0A1P8N1X0"/>
<evidence type="ECO:0000313" key="5">
    <source>
        <dbReference type="Proteomes" id="UP000186336"/>
    </source>
</evidence>
<dbReference type="EMBL" id="CP019317">
    <property type="protein sequence ID" value="APX14307.1"/>
    <property type="molecule type" value="Genomic_DNA"/>
</dbReference>
<comment type="similarity">
    <text evidence="1">Belongs to the NodU/CmcH family.</text>
</comment>
<dbReference type="GO" id="GO:0003824">
    <property type="term" value="F:catalytic activity"/>
    <property type="evidence" value="ECO:0007669"/>
    <property type="project" value="InterPro"/>
</dbReference>
<sequence length="616" mass="67335">MSNSPRVLGISSHFHDAAAALVQGDQILAAAQEERFSRKKGDWRFPTKAIEYCISQLPAGAQLDKIAYYEDPGLKASRMLETARRVAPGGAQMWPNMLRTLRALTHELPQALRDVAPSPNDILFVPHHRSHASAAFHPSPFDAAAVLVLDGVGEWSTTSIWHGQSKGLTALTEITFPHSLGLFYSAFTQFCGFKVNSGEYKLMGLAPFGAPNMRKLILDHLIDLRDDGSFALNMEYFGFDRSLSTTSPLFETLFKQPQRAPDAPVTAFHMNVAASAQAVLEEAVLRLARTALQKTGERNLCMAGGVALNCVANSNLLHKLPSLDSLWIQPASGDAGGALGAALDVAHRMAPLPRRIKCDRMSGSLLGPEFNAGEIQSALDSAGLSYRHEPDPERNANDLAAALADRMIVGHFHGRMEYGPRALGNRSILADPRGIKTLNRVNRSIKFREDWRPFAPIVLADRAADYFEPPHHSPYMLLVAKLLEEHRGPVNLRTARARGAADPMALQTAVTSDVPAVTHVDFSARLQTIDPDTAAQNGSRASAILRAFEAQTGCPMLLNTSFNVRGEPIVCTPRDAINCFLNTHMDVLAIGDFLVRKTDQPGWVEHAVGRRRFDPD</sequence>
<proteinExistence type="inferred from homology"/>
<keyword evidence="4" id="KW-0614">Plasmid</keyword>
<name>A0A1P8N1X0_9RHOB</name>
<evidence type="ECO:0000259" key="2">
    <source>
        <dbReference type="Pfam" id="PF02543"/>
    </source>
</evidence>
<dbReference type="OrthoDB" id="9780777at2"/>
<dbReference type="InterPro" id="IPR051338">
    <property type="entry name" value="NodU/CmcH_Carbamoyltrnsfr"/>
</dbReference>
<geneLocation type="plasmid" evidence="4 5">
    <name>pDOK1-4-5</name>
</geneLocation>
<organism evidence="4 5">
    <name type="scientific">Tateyamaria omphalii</name>
    <dbReference type="NCBI Taxonomy" id="299262"/>
    <lineage>
        <taxon>Bacteria</taxon>
        <taxon>Pseudomonadati</taxon>
        <taxon>Pseudomonadota</taxon>
        <taxon>Alphaproteobacteria</taxon>
        <taxon>Rhodobacterales</taxon>
        <taxon>Roseobacteraceae</taxon>
        <taxon>Tateyamaria</taxon>
    </lineage>
</organism>
<dbReference type="SUPFAM" id="SSF53067">
    <property type="entry name" value="Actin-like ATPase domain"/>
    <property type="match status" value="1"/>
</dbReference>
<dbReference type="RefSeq" id="WP_076630847.1">
    <property type="nucleotide sequence ID" value="NZ_CP019317.1"/>
</dbReference>
<reference evidence="4 5" key="1">
    <citation type="submission" date="2017-01" db="EMBL/GenBank/DDBJ databases">
        <title>Complete genome of Tateyamaria omphalii DOK1-4 isolated from seawater in Dokdo.</title>
        <authorList>
            <person name="Kim J.H."/>
            <person name="Chi W.-J."/>
        </authorList>
    </citation>
    <scope>NUCLEOTIDE SEQUENCE [LARGE SCALE GENOMIC DNA]</scope>
    <source>
        <strain evidence="4 5">DOK1-4</strain>
        <plasmid evidence="4 5">pDOK1-4-5</plasmid>
    </source>
</reference>
<gene>
    <name evidence="4" type="ORF">BWR18_20915</name>
</gene>
<dbReference type="InterPro" id="IPR031730">
    <property type="entry name" value="Carbam_trans_C"/>
</dbReference>
<dbReference type="KEGG" id="tom:BWR18_20915"/>
<dbReference type="InterPro" id="IPR043129">
    <property type="entry name" value="ATPase_NBD"/>
</dbReference>
<dbReference type="InterPro" id="IPR003696">
    <property type="entry name" value="Carbtransf_dom"/>
</dbReference>
<accession>A0A1P8N1X0</accession>
<keyword evidence="5" id="KW-1185">Reference proteome</keyword>
<dbReference type="Gene3D" id="3.30.420.40">
    <property type="match status" value="2"/>
</dbReference>
<dbReference type="InterPro" id="IPR038152">
    <property type="entry name" value="Carbam_trans_C_sf"/>
</dbReference>
<evidence type="ECO:0000313" key="4">
    <source>
        <dbReference type="EMBL" id="APX14307.1"/>
    </source>
</evidence>
<dbReference type="Pfam" id="PF16861">
    <property type="entry name" value="Carbam_trans_C"/>
    <property type="match status" value="1"/>
</dbReference>
<dbReference type="Proteomes" id="UP000186336">
    <property type="component" value="Plasmid pDOK1-4-5"/>
</dbReference>